<gene>
    <name evidence="5" type="primary">gpmA</name>
    <name evidence="11" type="ORF">HMPREF9439_02430</name>
</gene>
<keyword evidence="4 5" id="KW-0413">Isomerase</keyword>
<evidence type="ECO:0000256" key="9">
    <source>
        <dbReference type="RuleBase" id="RU004512"/>
    </source>
</evidence>
<proteinExistence type="inferred from homology"/>
<dbReference type="Pfam" id="PF00300">
    <property type="entry name" value="His_Phos_1"/>
    <property type="match status" value="2"/>
</dbReference>
<dbReference type="UniPathway" id="UPA00109">
    <property type="reaction ID" value="UER00186"/>
</dbReference>
<dbReference type="HAMAP" id="MF_01039">
    <property type="entry name" value="PGAM_GpmA"/>
    <property type="match status" value="1"/>
</dbReference>
<feature type="binding site" evidence="5 7">
    <location>
        <begin position="51"/>
        <end position="52"/>
    </location>
    <ligand>
        <name>substrate</name>
    </ligand>
</feature>
<comment type="pathway">
    <text evidence="5 9">Carbohydrate degradation; glycolysis; pyruvate from D-glyceraldehyde 3-phosphate: step 3/5.</text>
</comment>
<keyword evidence="10" id="KW-0732">Signal</keyword>
<keyword evidence="2 5" id="KW-0312">Gluconeogenesis</keyword>
<evidence type="ECO:0000256" key="8">
    <source>
        <dbReference type="PIRSR" id="PIRSR613078-3"/>
    </source>
</evidence>
<dbReference type="RefSeq" id="WP_008864932.1">
    <property type="nucleotide sequence ID" value="NZ_CAXTIX010000108.1"/>
</dbReference>
<comment type="similarity">
    <text evidence="1 5">Belongs to the phosphoglycerate mutase family. BPG-dependent PGAM subfamily.</text>
</comment>
<comment type="function">
    <text evidence="5 9">Catalyzes the interconversion of 2-phosphoglycerate and 3-phosphoglycerate.</text>
</comment>
<comment type="subunit">
    <text evidence="5">Homodimer.</text>
</comment>
<comment type="caution">
    <text evidence="11">The sequence shown here is derived from an EMBL/GenBank/DDBJ whole genome shotgun (WGS) entry which is preliminary data.</text>
</comment>
<evidence type="ECO:0000256" key="7">
    <source>
        <dbReference type="PIRSR" id="PIRSR613078-2"/>
    </source>
</evidence>
<reference evidence="11 12" key="1">
    <citation type="submission" date="2011-02" db="EMBL/GenBank/DDBJ databases">
        <authorList>
            <person name="Weinstock G."/>
            <person name="Sodergren E."/>
            <person name="Clifton S."/>
            <person name="Fulton L."/>
            <person name="Fulton B."/>
            <person name="Courtney L."/>
            <person name="Fronick C."/>
            <person name="Harrison M."/>
            <person name="Strong C."/>
            <person name="Farmer C."/>
            <person name="Delahaunty K."/>
            <person name="Markovic C."/>
            <person name="Hall O."/>
            <person name="Minx P."/>
            <person name="Tomlinson C."/>
            <person name="Mitreva M."/>
            <person name="Hou S."/>
            <person name="Chen J."/>
            <person name="Wollam A."/>
            <person name="Pepin K.H."/>
            <person name="Johnson M."/>
            <person name="Bhonagiri V."/>
            <person name="Zhang X."/>
            <person name="Suruliraj S."/>
            <person name="Warren W."/>
            <person name="Chinwalla A."/>
            <person name="Mardis E.R."/>
            <person name="Wilson R.K."/>
        </authorList>
    </citation>
    <scope>NUCLEOTIDE SEQUENCE [LARGE SCALE GENOMIC DNA]</scope>
    <source>
        <strain evidence="11 12">YIT 11859</strain>
    </source>
</reference>
<dbReference type="GeneID" id="43349721"/>
<dbReference type="GO" id="GO:0006096">
    <property type="term" value="P:glycolytic process"/>
    <property type="evidence" value="ECO:0007669"/>
    <property type="project" value="UniProtKB-UniRule"/>
</dbReference>
<feature type="chain" id="PRO_5003300728" description="2,3-bisphosphoglycerate-dependent phosphoglycerate mutase" evidence="10">
    <location>
        <begin position="28"/>
        <end position="267"/>
    </location>
</feature>
<dbReference type="Gene3D" id="3.40.50.1240">
    <property type="entry name" value="Phosphoglycerate mutase-like"/>
    <property type="match status" value="1"/>
</dbReference>
<evidence type="ECO:0000256" key="5">
    <source>
        <dbReference type="HAMAP-Rule" id="MF_01039"/>
    </source>
</evidence>
<name>F3QN99_9BURK</name>
<dbReference type="HOGENOM" id="CLU_033323_1_1_4"/>
<dbReference type="InterPro" id="IPR005952">
    <property type="entry name" value="Phosphogly_mut1"/>
</dbReference>
<organism evidence="11 12">
    <name type="scientific">Parasutterella excrementihominis YIT 11859</name>
    <dbReference type="NCBI Taxonomy" id="762966"/>
    <lineage>
        <taxon>Bacteria</taxon>
        <taxon>Pseudomonadati</taxon>
        <taxon>Pseudomonadota</taxon>
        <taxon>Betaproteobacteria</taxon>
        <taxon>Burkholderiales</taxon>
        <taxon>Sutterellaceae</taxon>
        <taxon>Parasutterella</taxon>
    </lineage>
</organism>
<evidence type="ECO:0000256" key="10">
    <source>
        <dbReference type="SAM" id="SignalP"/>
    </source>
</evidence>
<dbReference type="EMBL" id="AFBP01000092">
    <property type="protein sequence ID" value="EGG51052.1"/>
    <property type="molecule type" value="Genomic_DNA"/>
</dbReference>
<feature type="active site" description="Proton donor/acceptor" evidence="5 6">
    <location>
        <position position="117"/>
    </location>
</feature>
<dbReference type="CDD" id="cd07067">
    <property type="entry name" value="HP_PGM_like"/>
    <property type="match status" value="1"/>
</dbReference>
<dbReference type="GO" id="GO:0006094">
    <property type="term" value="P:gluconeogenesis"/>
    <property type="evidence" value="ECO:0007669"/>
    <property type="project" value="UniProtKB-UniRule"/>
</dbReference>
<dbReference type="Proteomes" id="UP000005156">
    <property type="component" value="Unassembled WGS sequence"/>
</dbReference>
<evidence type="ECO:0000256" key="1">
    <source>
        <dbReference type="ARBA" id="ARBA00006717"/>
    </source>
</evidence>
<dbReference type="InterPro" id="IPR029033">
    <property type="entry name" value="His_PPase_superfam"/>
</dbReference>
<dbReference type="GO" id="GO:0004619">
    <property type="term" value="F:phosphoglycerate mutase activity"/>
    <property type="evidence" value="ECO:0007669"/>
    <property type="project" value="UniProtKB-UniRule"/>
</dbReference>
<evidence type="ECO:0000256" key="2">
    <source>
        <dbReference type="ARBA" id="ARBA00022432"/>
    </source>
</evidence>
<sequence length="267" mass="29924">MKRLFLTAVTASLLSSAFLISVPAAQAEEAAYKLVLLRHGESQWNLEKRFTGWSDIDLTDKGRAGAVKAGEIMKGAGVNFDEVHTSKLNRAIETAQLAQKGMSAQWVPLQKFWRLNERCYGDLEGKKREDVAKEVGDDQVKIWRRSFDVPPPSLAVTDARSPVKDPRYADLDPRVIPASESLKDVIARVGPYWTDQLRPAIKSGKTVLVVGHSTNLRALSAWIEPNLDEKALQKLEIKNTKPILYEFDKNMNVICRKVLEPSTVKKE</sequence>
<feature type="binding site" evidence="5 7">
    <location>
        <begin position="38"/>
        <end position="45"/>
    </location>
    <ligand>
        <name>substrate</name>
    </ligand>
</feature>
<feature type="signal peptide" evidence="10">
    <location>
        <begin position="1"/>
        <end position="27"/>
    </location>
</feature>
<evidence type="ECO:0000256" key="6">
    <source>
        <dbReference type="PIRSR" id="PIRSR613078-1"/>
    </source>
</evidence>
<protein>
    <recommendedName>
        <fullName evidence="5 9">2,3-bisphosphoglycerate-dependent phosphoglycerate mutase</fullName>
        <shortName evidence="5">BPG-dependent PGAM</shortName>
        <shortName evidence="5">PGAM</shortName>
        <shortName evidence="5">Phosphoglyceromutase</shortName>
        <shortName evidence="5">dPGM</shortName>
        <ecNumber evidence="5 9">5.4.2.11</ecNumber>
    </recommendedName>
</protein>
<keyword evidence="12" id="KW-1185">Reference proteome</keyword>
<accession>F3QN99</accession>
<dbReference type="AlphaFoldDB" id="F3QN99"/>
<dbReference type="EC" id="5.4.2.11" evidence="5 9"/>
<dbReference type="PROSITE" id="PS00175">
    <property type="entry name" value="PG_MUTASE"/>
    <property type="match status" value="1"/>
</dbReference>
<feature type="site" description="Transition state stabilizer" evidence="5 8">
    <location>
        <position position="212"/>
    </location>
</feature>
<comment type="caution">
    <text evidence="5">Lacks conserved residue(s) required for the propagation of feature annotation.</text>
</comment>
<feature type="binding site" evidence="5 7">
    <location>
        <begin position="144"/>
        <end position="145"/>
    </location>
    <ligand>
        <name>substrate</name>
    </ligand>
</feature>
<comment type="catalytic activity">
    <reaction evidence="5 9">
        <text>(2R)-2-phosphoglycerate = (2R)-3-phosphoglycerate</text>
        <dbReference type="Rhea" id="RHEA:15901"/>
        <dbReference type="ChEBI" id="CHEBI:58272"/>
        <dbReference type="ChEBI" id="CHEBI:58289"/>
        <dbReference type="EC" id="5.4.2.11"/>
    </reaction>
</comment>
<feature type="binding site" evidence="5 7">
    <location>
        <begin position="117"/>
        <end position="120"/>
    </location>
    <ligand>
        <name>substrate</name>
    </ligand>
</feature>
<dbReference type="eggNOG" id="COG0588">
    <property type="taxonomic scope" value="Bacteria"/>
</dbReference>
<feature type="binding site" evidence="5 7">
    <location>
        <position position="90"/>
    </location>
    <ligand>
        <name>substrate</name>
    </ligand>
</feature>
<evidence type="ECO:0000256" key="4">
    <source>
        <dbReference type="ARBA" id="ARBA00023235"/>
    </source>
</evidence>
<dbReference type="SUPFAM" id="SSF53254">
    <property type="entry name" value="Phosphoglycerate mutase-like"/>
    <property type="match status" value="1"/>
</dbReference>
<dbReference type="PANTHER" id="PTHR11931">
    <property type="entry name" value="PHOSPHOGLYCERATE MUTASE"/>
    <property type="match status" value="1"/>
</dbReference>
<dbReference type="InterPro" id="IPR001345">
    <property type="entry name" value="PG/BPGM_mutase_AS"/>
</dbReference>
<evidence type="ECO:0000256" key="3">
    <source>
        <dbReference type="ARBA" id="ARBA00023152"/>
    </source>
</evidence>
<keyword evidence="3 5" id="KW-0324">Glycolysis</keyword>
<evidence type="ECO:0000313" key="12">
    <source>
        <dbReference type="Proteomes" id="UP000005156"/>
    </source>
</evidence>
<dbReference type="SMART" id="SM00855">
    <property type="entry name" value="PGAM"/>
    <property type="match status" value="1"/>
</dbReference>
<dbReference type="NCBIfam" id="TIGR01258">
    <property type="entry name" value="pgm_1"/>
    <property type="match status" value="1"/>
</dbReference>
<evidence type="ECO:0000313" key="11">
    <source>
        <dbReference type="EMBL" id="EGG51052.1"/>
    </source>
</evidence>
<dbReference type="InterPro" id="IPR013078">
    <property type="entry name" value="His_Pase_superF_clade-1"/>
</dbReference>
<feature type="active site" description="Tele-phosphohistidine intermediate" evidence="5 6">
    <location>
        <position position="39"/>
    </location>
</feature>